<dbReference type="OrthoDB" id="7376091at2"/>
<name>A0A5C8PKW5_9HYPH</name>
<accession>A0A5C8PKW5</accession>
<proteinExistence type="predicted"/>
<reference evidence="1 2" key="1">
    <citation type="submission" date="2019-06" db="EMBL/GenBank/DDBJ databases">
        <title>New taxonomy in bacterial strain CC-CFT640, isolated from vineyard.</title>
        <authorList>
            <person name="Lin S.-Y."/>
            <person name="Tsai C.-F."/>
            <person name="Young C.-C."/>
        </authorList>
    </citation>
    <scope>NUCLEOTIDE SEQUENCE [LARGE SCALE GENOMIC DNA]</scope>
    <source>
        <strain evidence="1 2">CC-CFT640</strain>
    </source>
</reference>
<dbReference type="EMBL" id="VDUZ01000019">
    <property type="protein sequence ID" value="TXL74354.1"/>
    <property type="molecule type" value="Genomic_DNA"/>
</dbReference>
<evidence type="ECO:0000313" key="2">
    <source>
        <dbReference type="Proteomes" id="UP000321638"/>
    </source>
</evidence>
<dbReference type="Proteomes" id="UP000321638">
    <property type="component" value="Unassembled WGS sequence"/>
</dbReference>
<evidence type="ECO:0000313" key="1">
    <source>
        <dbReference type="EMBL" id="TXL74354.1"/>
    </source>
</evidence>
<comment type="caution">
    <text evidence="1">The sequence shown here is derived from an EMBL/GenBank/DDBJ whole genome shotgun (WGS) entry which is preliminary data.</text>
</comment>
<keyword evidence="2" id="KW-1185">Reference proteome</keyword>
<dbReference type="AlphaFoldDB" id="A0A5C8PKW5"/>
<sequence length="68" mass="7807">MPVWKQPDGKPVSCLEKIKVLNQNLEEIRQLCADAYEDAVLMGCDPDQIRAVFRELIESIEAPYSDRK</sequence>
<organism evidence="1 2">
    <name type="scientific">Vineibacter terrae</name>
    <dbReference type="NCBI Taxonomy" id="2586908"/>
    <lineage>
        <taxon>Bacteria</taxon>
        <taxon>Pseudomonadati</taxon>
        <taxon>Pseudomonadota</taxon>
        <taxon>Alphaproteobacteria</taxon>
        <taxon>Hyphomicrobiales</taxon>
        <taxon>Vineibacter</taxon>
    </lineage>
</organism>
<protein>
    <submittedName>
        <fullName evidence="1">Uncharacterized protein</fullName>
    </submittedName>
</protein>
<gene>
    <name evidence="1" type="ORF">FHP25_17690</name>
</gene>